<dbReference type="AlphaFoldDB" id="A0A084IVG6"/>
<dbReference type="Gene3D" id="3.90.79.10">
    <property type="entry name" value="Nucleoside Triphosphate Pyrophosphohydrolase"/>
    <property type="match status" value="1"/>
</dbReference>
<dbReference type="Pfam" id="PF00293">
    <property type="entry name" value="NUDIX"/>
    <property type="match status" value="1"/>
</dbReference>
<evidence type="ECO:0000313" key="24">
    <source>
        <dbReference type="Proteomes" id="UP000596196"/>
    </source>
</evidence>
<reference evidence="10 20" key="4">
    <citation type="submission" date="2016-10" db="EMBL/GenBank/DDBJ databases">
        <title>Genome Sequence of Bacillus weihenstephanensis GM6LP.</title>
        <authorList>
            <person name="Poehlein A."/>
            <person name="Wemheuer F."/>
            <person name="Hollensteiner J."/>
            <person name="Wemheuer B."/>
        </authorList>
    </citation>
    <scope>NUCLEOTIDE SEQUENCE [LARGE SCALE GENOMIC DNA]</scope>
    <source>
        <strain evidence="10 20">GM6LP</strain>
    </source>
</reference>
<reference evidence="13 22" key="9">
    <citation type="journal article" date="2019" name="Environ. Microbiol.">
        <title>An active ?-lactamase is a part of an orchestrated cell wall stress resistance network of Bacillus subtilis and related rhizosphere species.</title>
        <authorList>
            <person name="Bucher T."/>
            <person name="Keren-Paz A."/>
            <person name="Hausser J."/>
            <person name="Olender T."/>
            <person name="Cytryn E."/>
            <person name="Kolodkin-Gal I."/>
        </authorList>
    </citation>
    <scope>NUCLEOTIDE SEQUENCE [LARGE SCALE GENOMIC DNA]</scope>
    <source>
        <strain evidence="13 22">I186</strain>
    </source>
</reference>
<evidence type="ECO:0000313" key="11">
    <source>
        <dbReference type="EMBL" id="QQA15539.1"/>
    </source>
</evidence>
<accession>J8J781</accession>
<dbReference type="KEGG" id="bww:bwei_4843"/>
<dbReference type="EMBL" id="QTTY01000024">
    <property type="protein sequence ID" value="REF25322.1"/>
    <property type="molecule type" value="Genomic_DNA"/>
</dbReference>
<evidence type="ECO:0000313" key="14">
    <source>
        <dbReference type="EMBL" id="VXB64114.1"/>
    </source>
</evidence>
<dbReference type="Proteomes" id="UP000065797">
    <property type="component" value="Unassembled WGS sequence"/>
</dbReference>
<reference evidence="5 18" key="7">
    <citation type="submission" date="2017-04" db="EMBL/GenBank/DDBJ databases">
        <title>The Characteristic of a Fine Plant Growth-Promoting Rhizobacteria Bacillus mycoides Gnyt1 and its Whole Genome Sequencing Analysis.</title>
        <authorList>
            <person name="Li J.H."/>
            <person name="Yao T."/>
        </authorList>
    </citation>
    <scope>NUCLEOTIDE SEQUENCE [LARGE SCALE GENOMIC DNA]</scope>
    <source>
        <strain evidence="5 18">Gnyt1</strain>
    </source>
</reference>
<dbReference type="PANTHER" id="PTHR43736">
    <property type="entry name" value="ADP-RIBOSE PYROPHOSPHATASE"/>
    <property type="match status" value="1"/>
</dbReference>
<dbReference type="InterPro" id="IPR015797">
    <property type="entry name" value="NUDIX_hydrolase-like_dom_sf"/>
</dbReference>
<protein>
    <submittedName>
        <fullName evidence="12">ADP-ribose pyrophosphatase YjhB (NUDIX family)</fullName>
    </submittedName>
    <submittedName>
        <fullName evidence="5">NUDIX hydrolase</fullName>
    </submittedName>
    <submittedName>
        <fullName evidence="14">Phosphohydrolase (MutT/nudix family protein)</fullName>
    </submittedName>
</protein>
<keyword evidence="24" id="KW-1185">Reference proteome</keyword>
<evidence type="ECO:0000313" key="22">
    <source>
        <dbReference type="Proteomes" id="UP000305524"/>
    </source>
</evidence>
<dbReference type="PRINTS" id="PR00502">
    <property type="entry name" value="NUDIXFAMILY"/>
</dbReference>
<dbReference type="EMBL" id="CABWMC010000004">
    <property type="protein sequence ID" value="VXB64114.1"/>
    <property type="molecule type" value="Genomic_DNA"/>
</dbReference>
<dbReference type="GeneID" id="66265508"/>
<evidence type="ECO:0000313" key="21">
    <source>
        <dbReference type="Proteomes" id="UP000256530"/>
    </source>
</evidence>
<evidence type="ECO:0000313" key="8">
    <source>
        <dbReference type="EMBL" id="OOR03576.1"/>
    </source>
</evidence>
<reference evidence="6 15" key="1">
    <citation type="submission" date="2012-04" db="EMBL/GenBank/DDBJ databases">
        <title>The Genome Sequence of Bacillus cereus VD078.</title>
        <authorList>
            <consortium name="The Broad Institute Genome Sequencing Platform"/>
            <consortium name="The Broad Institute Genome Sequencing Center for Infectious Disease"/>
            <person name="Feldgarden M."/>
            <person name="Van der Auwera G.A."/>
            <person name="Mahillon J."/>
            <person name="Duprez V."/>
            <person name="Timmery S."/>
            <person name="Mattelet C."/>
            <person name="Dierick K."/>
            <person name="Sun M."/>
            <person name="Yu Z."/>
            <person name="Zhu L."/>
            <person name="Hu X."/>
            <person name="Shank E.B."/>
            <person name="Swiecicka I."/>
            <person name="Hansen B.M."/>
            <person name="Andrup L."/>
            <person name="Young S.K."/>
            <person name="Zeng Q."/>
            <person name="Gargeya S."/>
            <person name="Fitzgerald M."/>
            <person name="Haas B."/>
            <person name="Abouelleil A."/>
            <person name="Alvarado L."/>
            <person name="Arachchi H.M."/>
            <person name="Berlin A."/>
            <person name="Chapman S.B."/>
            <person name="Goldberg J."/>
            <person name="Griggs A."/>
            <person name="Gujja S."/>
            <person name="Hansen M."/>
            <person name="Howarth C."/>
            <person name="Imamovic A."/>
            <person name="Larimer J."/>
            <person name="McCowen C."/>
            <person name="Montmayeur A."/>
            <person name="Murphy C."/>
            <person name="Neiman D."/>
            <person name="Pearson M."/>
            <person name="Priest M."/>
            <person name="Roberts A."/>
            <person name="Saif S."/>
            <person name="Shea T."/>
            <person name="Sisk P."/>
            <person name="Sykes S."/>
            <person name="Wortman J."/>
            <person name="Nusbaum C."/>
            <person name="Birren B."/>
        </authorList>
    </citation>
    <scope>NUCLEOTIDE SEQUENCE [LARGE SCALE GENOMIC DNA]</scope>
    <source>
        <strain evidence="6 15">VD078</strain>
    </source>
</reference>
<dbReference type="PROSITE" id="PS51462">
    <property type="entry name" value="NUDIX"/>
    <property type="match status" value="1"/>
</dbReference>
<evidence type="ECO:0000313" key="23">
    <source>
        <dbReference type="Proteomes" id="UP000437562"/>
    </source>
</evidence>
<dbReference type="Proteomes" id="UP000194131">
    <property type="component" value="Unassembled WGS sequence"/>
</dbReference>
<reference evidence="11 24" key="11">
    <citation type="submission" date="2020-12" db="EMBL/GenBank/DDBJ databases">
        <title>FDA dAtabase for Regulatory Grade micrObial Sequences (FDA-ARGOS): Supporting development and validation of Infectious Disease Dx tests.</title>
        <authorList>
            <person name="Nelson B."/>
            <person name="Plummer A."/>
            <person name="Tallon L."/>
            <person name="Sadzewicz L."/>
            <person name="Zhao X."/>
            <person name="Boylan J."/>
            <person name="Ott S."/>
            <person name="Bowen H."/>
            <person name="Vavikolanu K."/>
            <person name="Mehta A."/>
            <person name="Aluvathingal J."/>
            <person name="Nadendla S."/>
            <person name="Myers T."/>
            <person name="Yan Y."/>
            <person name="Sichtig H."/>
        </authorList>
    </citation>
    <scope>NUCLEOTIDE SEQUENCE [LARGE SCALE GENOMIC DNA]</scope>
    <source>
        <strain evidence="11 24">FDAARGOS_924</strain>
    </source>
</reference>
<dbReference type="CDD" id="cd04691">
    <property type="entry name" value="NUDIX_ADPRase"/>
    <property type="match status" value="1"/>
</dbReference>
<evidence type="ECO:0000256" key="3">
    <source>
        <dbReference type="RuleBase" id="RU003476"/>
    </source>
</evidence>
<dbReference type="EMBL" id="MRWU01000011">
    <property type="protein sequence ID" value="OSX91348.1"/>
    <property type="molecule type" value="Genomic_DNA"/>
</dbReference>
<dbReference type="EMBL" id="CP065877">
    <property type="protein sequence ID" value="QQA15539.1"/>
    <property type="molecule type" value="Genomic_DNA"/>
</dbReference>
<evidence type="ECO:0000313" key="7">
    <source>
        <dbReference type="EMBL" id="KWU66911.1"/>
    </source>
</evidence>
<reference evidence="7" key="3">
    <citation type="submission" date="2016-01" db="EMBL/GenBank/DDBJ databases">
        <authorList>
            <person name="Van Zyl L.J."/>
            <person name="Matobola R."/>
            <person name="Klein T."/>
            <person name="Biteghe F.A."/>
            <person name="Kirby B."/>
            <person name="Trindade M.I."/>
        </authorList>
    </citation>
    <scope>NUCLEOTIDE SEQUENCE</scope>
    <source>
        <strain evidence="7">PE8-15</strain>
    </source>
</reference>
<evidence type="ECO:0000313" key="17">
    <source>
        <dbReference type="Proteomes" id="UP000190696"/>
    </source>
</evidence>
<evidence type="ECO:0000259" key="4">
    <source>
        <dbReference type="PROSITE" id="PS51462"/>
    </source>
</evidence>
<reference evidence="12 21" key="8">
    <citation type="submission" date="2018-08" db="EMBL/GenBank/DDBJ databases">
        <title>Freshwater and sediment microbial communities from various areas in North America, analyzing microbe dynamics in response to fracking.</title>
        <authorList>
            <person name="Lamendella R."/>
        </authorList>
    </citation>
    <scope>NUCLEOTIDE SEQUENCE [LARGE SCALE GENOMIC DNA]</scope>
    <source>
        <strain evidence="12 21">DB-1</strain>
    </source>
</reference>
<feature type="domain" description="Nudix hydrolase" evidence="4">
    <location>
        <begin position="6"/>
        <end position="134"/>
    </location>
</feature>
<sequence length="168" mass="18834">MGKRGKVWLAVSGLVATEDGRWLFVKKKYGGLKGQWSLPAGFVNEGETVDEAVKREILEETGIVAHVKGIIGIRSGVIHNEISDNMIIFLLEPEGEDVIVQEKELSEVAFLHPENIADDQNTSVLIKYLLEGRAESHFEMDKTLNPGEQFGYTAYHVFTAYAKEREKK</sequence>
<evidence type="ECO:0000313" key="15">
    <source>
        <dbReference type="Proteomes" id="UP000006976"/>
    </source>
</evidence>
<dbReference type="KEGG" id="bmyo:BG05_1094"/>
<evidence type="ECO:0000256" key="1">
    <source>
        <dbReference type="ARBA" id="ARBA00005582"/>
    </source>
</evidence>
<dbReference type="Proteomes" id="UP000192932">
    <property type="component" value="Chromosome"/>
</dbReference>
<dbReference type="SUPFAM" id="SSF55811">
    <property type="entry name" value="Nudix"/>
    <property type="match status" value="1"/>
</dbReference>
<dbReference type="EMBL" id="LRPH01000028">
    <property type="protein sequence ID" value="KWU66911.1"/>
    <property type="molecule type" value="Genomic_DNA"/>
</dbReference>
<proteinExistence type="inferred from homology"/>
<dbReference type="Proteomes" id="UP000596196">
    <property type="component" value="Chromosome"/>
</dbReference>
<dbReference type="OMA" id="NKRGNVW"/>
<dbReference type="EMBL" id="MKZQ01000004">
    <property type="protein sequence ID" value="PJN72745.1"/>
    <property type="molecule type" value="Genomic_DNA"/>
</dbReference>
<dbReference type="Proteomes" id="UP000006976">
    <property type="component" value="Unassembled WGS sequence"/>
</dbReference>
<dbReference type="EMBL" id="CP020743">
    <property type="protein sequence ID" value="ARJ24534.1"/>
    <property type="molecule type" value="Genomic_DNA"/>
</dbReference>
<accession>A0A653S9H6</accession>
<dbReference type="GO" id="GO:0016787">
    <property type="term" value="F:hydrolase activity"/>
    <property type="evidence" value="ECO:0007669"/>
    <property type="project" value="UniProtKB-KW"/>
</dbReference>
<reference evidence="16" key="2">
    <citation type="submission" date="2016-01" db="EMBL/GenBank/DDBJ databases">
        <authorList>
            <person name="McClelland M."/>
            <person name="Jain A."/>
            <person name="Saraogi P."/>
            <person name="Mendelson R."/>
            <person name="Westerman R."/>
            <person name="SanMiguel P."/>
            <person name="Csonka L."/>
        </authorList>
    </citation>
    <scope>NUCLEOTIDE SEQUENCE [LARGE SCALE GENOMIC DNA]</scope>
    <source>
        <strain evidence="16">PE8-15</strain>
    </source>
</reference>
<accession>A0A084IVG6</accession>
<accession>C2Q2N8</accession>
<reference evidence="14 23" key="10">
    <citation type="submission" date="2019-10" db="EMBL/GenBank/DDBJ databases">
        <authorList>
            <person name="Karimi E."/>
        </authorList>
    </citation>
    <scope>NUCLEOTIDE SEQUENCE [LARGE SCALE GENOMIC DNA]</scope>
    <source>
        <strain evidence="14">Bacillus sp. 71</strain>
    </source>
</reference>
<dbReference type="EMBL" id="MUAI01000039">
    <property type="protein sequence ID" value="OOR03576.1"/>
    <property type="molecule type" value="Genomic_DNA"/>
</dbReference>
<evidence type="ECO:0000313" key="19">
    <source>
        <dbReference type="Proteomes" id="UP000194131"/>
    </source>
</evidence>
<dbReference type="RefSeq" id="WP_002015875.1">
    <property type="nucleotide sequence ID" value="NZ_CAKJWQ010000004.1"/>
</dbReference>
<evidence type="ECO:0000313" key="12">
    <source>
        <dbReference type="EMBL" id="REF25322.1"/>
    </source>
</evidence>
<dbReference type="PANTHER" id="PTHR43736:SF1">
    <property type="entry name" value="DIHYDRONEOPTERIN TRIPHOSPHATE DIPHOSPHATASE"/>
    <property type="match status" value="1"/>
</dbReference>
<keyword evidence="2 3" id="KW-0378">Hydrolase</keyword>
<dbReference type="Proteomes" id="UP000190696">
    <property type="component" value="Unassembled WGS sequence"/>
</dbReference>
<comment type="similarity">
    <text evidence="1 3">Belongs to the Nudix hydrolase family.</text>
</comment>
<dbReference type="Proteomes" id="UP000437562">
    <property type="component" value="Unassembled WGS sequence"/>
</dbReference>
<evidence type="ECO:0000313" key="20">
    <source>
        <dbReference type="Proteomes" id="UP000236165"/>
    </source>
</evidence>
<evidence type="ECO:0000313" key="6">
    <source>
        <dbReference type="EMBL" id="EJR45751.1"/>
    </source>
</evidence>
<dbReference type="Proteomes" id="UP000236165">
    <property type="component" value="Unassembled WGS sequence"/>
</dbReference>
<dbReference type="Proteomes" id="UP000256530">
    <property type="component" value="Unassembled WGS sequence"/>
</dbReference>
<evidence type="ECO:0000313" key="5">
    <source>
        <dbReference type="EMBL" id="ARJ24534.1"/>
    </source>
</evidence>
<evidence type="ECO:0000313" key="13">
    <source>
        <dbReference type="EMBL" id="TKI80268.1"/>
    </source>
</evidence>
<dbReference type="PATRIC" id="fig|1405.14.peg.3632"/>
<evidence type="ECO:0000313" key="9">
    <source>
        <dbReference type="EMBL" id="OSX91348.1"/>
    </source>
</evidence>
<dbReference type="InterPro" id="IPR000086">
    <property type="entry name" value="NUDIX_hydrolase_dom"/>
</dbReference>
<dbReference type="Proteomes" id="UP000305524">
    <property type="component" value="Unassembled WGS sequence"/>
</dbReference>
<evidence type="ECO:0000313" key="10">
    <source>
        <dbReference type="EMBL" id="PJN72745.1"/>
    </source>
</evidence>
<organism evidence="14 23">
    <name type="scientific">Bacillus mycoides</name>
    <dbReference type="NCBI Taxonomy" id="1405"/>
    <lineage>
        <taxon>Bacteria</taxon>
        <taxon>Bacillati</taxon>
        <taxon>Bacillota</taxon>
        <taxon>Bacilli</taxon>
        <taxon>Bacillales</taxon>
        <taxon>Bacillaceae</taxon>
        <taxon>Bacillus</taxon>
        <taxon>Bacillus cereus group</taxon>
    </lineage>
</organism>
<reference evidence="8 17" key="6">
    <citation type="submission" date="2017-01" db="EMBL/GenBank/DDBJ databases">
        <title>Bacillus cereus isolates.</title>
        <authorList>
            <person name="Beno S.M."/>
        </authorList>
    </citation>
    <scope>NUCLEOTIDE SEQUENCE [LARGE SCALE GENOMIC DNA]</scope>
    <source>
        <strain evidence="8 17">FSL W7-1108</strain>
    </source>
</reference>
<evidence type="ECO:0000313" key="16">
    <source>
        <dbReference type="Proteomes" id="UP000065797"/>
    </source>
</evidence>
<evidence type="ECO:0000313" key="18">
    <source>
        <dbReference type="Proteomes" id="UP000192932"/>
    </source>
</evidence>
<name>A0A084IVG6_BACMY</name>
<dbReference type="EMBL" id="SZOD01000940">
    <property type="protein sequence ID" value="TKI80268.1"/>
    <property type="molecule type" value="Genomic_DNA"/>
</dbReference>
<evidence type="ECO:0000256" key="2">
    <source>
        <dbReference type="ARBA" id="ARBA00022801"/>
    </source>
</evidence>
<accession>A0A0B5RX25</accession>
<dbReference type="EMBL" id="AHEV01000003">
    <property type="protein sequence ID" value="EJR45751.1"/>
    <property type="molecule type" value="Genomic_DNA"/>
</dbReference>
<dbReference type="InterPro" id="IPR020476">
    <property type="entry name" value="Nudix_hydrolase"/>
</dbReference>
<dbReference type="InterPro" id="IPR020084">
    <property type="entry name" value="NUDIX_hydrolase_CS"/>
</dbReference>
<reference evidence="9 19" key="5">
    <citation type="submission" date="2016-12" db="EMBL/GenBank/DDBJ databases">
        <title>Genome Sequences of Twelve Sporeforming Bacillus Species Isolated from Foods.</title>
        <authorList>
            <person name="De Jong A."/>
            <person name="Holsappel S."/>
            <person name="Kuipers O.P."/>
        </authorList>
    </citation>
    <scope>NUCLEOTIDE SEQUENCE [LARGE SCALE GENOMIC DNA]</scope>
    <source>
        <strain evidence="9 19">S3E15</strain>
    </source>
</reference>
<gene>
    <name evidence="7" type="ORF">AWW70_06310</name>
    <name evidence="5" type="ORF">B7492_26600</name>
    <name evidence="14" type="ORF">BACI71_120033</name>
    <name evidence="10" type="ORF">BACWE_02250</name>
    <name evidence="8" type="ORF">BW900_26250</name>
    <name evidence="12" type="ORF">DET55_12487</name>
    <name evidence="13" type="ORF">FC701_28920</name>
    <name evidence="11" type="ORF">I6G81_24690</name>
    <name evidence="6" type="ORF">III_00589</name>
    <name evidence="9" type="ORF">S3E15_00981</name>
</gene>
<dbReference type="PROSITE" id="PS00893">
    <property type="entry name" value="NUDIX_BOX"/>
    <property type="match status" value="1"/>
</dbReference>